<evidence type="ECO:0000256" key="6">
    <source>
        <dbReference type="ARBA" id="ARBA00022792"/>
    </source>
</evidence>
<keyword evidence="5 11" id="KW-0812">Transmembrane</keyword>
<evidence type="ECO:0000313" key="12">
    <source>
        <dbReference type="EMBL" id="CAK8694505.1"/>
    </source>
</evidence>
<keyword evidence="13" id="KW-1185">Reference proteome</keyword>
<dbReference type="InterPro" id="IPR008027">
    <property type="entry name" value="QCR9"/>
</dbReference>
<evidence type="ECO:0000256" key="11">
    <source>
        <dbReference type="RuleBase" id="RU368056"/>
    </source>
</evidence>
<evidence type="ECO:0000256" key="8">
    <source>
        <dbReference type="ARBA" id="ARBA00022989"/>
    </source>
</evidence>
<gene>
    <name evidence="12" type="ORF">CVLEPA_LOCUS27872</name>
</gene>
<evidence type="ECO:0000256" key="3">
    <source>
        <dbReference type="ARBA" id="ARBA00022448"/>
    </source>
</evidence>
<organism evidence="12 13">
    <name type="scientific">Clavelina lepadiformis</name>
    <name type="common">Light-bulb sea squirt</name>
    <name type="synonym">Ascidia lepadiformis</name>
    <dbReference type="NCBI Taxonomy" id="159417"/>
    <lineage>
        <taxon>Eukaryota</taxon>
        <taxon>Metazoa</taxon>
        <taxon>Chordata</taxon>
        <taxon>Tunicata</taxon>
        <taxon>Ascidiacea</taxon>
        <taxon>Aplousobranchia</taxon>
        <taxon>Clavelinidae</taxon>
        <taxon>Clavelina</taxon>
    </lineage>
</organism>
<keyword evidence="9 11" id="KW-0496">Mitochondrion</keyword>
<dbReference type="Proteomes" id="UP001642483">
    <property type="component" value="Unassembled WGS sequence"/>
</dbReference>
<keyword evidence="3 11" id="KW-0813">Transport</keyword>
<dbReference type="Pfam" id="PF05365">
    <property type="entry name" value="UCR_UQCRX_QCR9"/>
    <property type="match status" value="1"/>
</dbReference>
<evidence type="ECO:0000256" key="1">
    <source>
        <dbReference type="ARBA" id="ARBA00004434"/>
    </source>
</evidence>
<dbReference type="InterPro" id="IPR036656">
    <property type="entry name" value="QCR9_sf"/>
</dbReference>
<accession>A0ABP0GS10</accession>
<dbReference type="EMBL" id="CAWYQH010000141">
    <property type="protein sequence ID" value="CAK8694505.1"/>
    <property type="molecule type" value="Genomic_DNA"/>
</dbReference>
<evidence type="ECO:0000256" key="10">
    <source>
        <dbReference type="ARBA" id="ARBA00023136"/>
    </source>
</evidence>
<dbReference type="SUPFAM" id="SSF81514">
    <property type="entry name" value="Subunit X (non-heme 7 kDa protein) of cytochrome bc1 complex (Ubiquinol-cytochrome c reductase)"/>
    <property type="match status" value="1"/>
</dbReference>
<evidence type="ECO:0000256" key="5">
    <source>
        <dbReference type="ARBA" id="ARBA00022692"/>
    </source>
</evidence>
<keyword evidence="6 11" id="KW-0999">Mitochondrion inner membrane</keyword>
<comment type="subunit">
    <text evidence="11">Component of the ubiquinol-cytochrome c oxidoreductase (cytochrome b-c1 complex, complex III, CIII), a multisubunit enzyme composed of 3 respiratory subunits cytochrome b, cytochrome c1 and Rieske protein, 2 core protein subunits, and additional low-molecular weight protein subunits.</text>
</comment>
<protein>
    <recommendedName>
        <fullName evidence="11">Complex III subunit 9</fullName>
    </recommendedName>
</protein>
<keyword evidence="8 11" id="KW-1133">Transmembrane helix</keyword>
<evidence type="ECO:0000256" key="7">
    <source>
        <dbReference type="ARBA" id="ARBA00022982"/>
    </source>
</evidence>
<evidence type="ECO:0000313" key="13">
    <source>
        <dbReference type="Proteomes" id="UP001642483"/>
    </source>
</evidence>
<name>A0ABP0GS10_CLALP</name>
<keyword evidence="10 11" id="KW-0472">Membrane</keyword>
<comment type="similarity">
    <text evidence="2 11">Belongs to the UQCR10/QCR9 family.</text>
</comment>
<dbReference type="Gene3D" id="1.20.5.260">
    <property type="entry name" value="Cytochrome b-c1 complex subunit 9"/>
    <property type="match status" value="1"/>
</dbReference>
<comment type="subcellular location">
    <subcellularLocation>
        <location evidence="1 11">Mitochondrion inner membrane</location>
        <topology evidence="1 11">Single-pass membrane protein</topology>
    </subcellularLocation>
</comment>
<evidence type="ECO:0000256" key="9">
    <source>
        <dbReference type="ARBA" id="ARBA00023128"/>
    </source>
</evidence>
<reference evidence="12 13" key="1">
    <citation type="submission" date="2024-02" db="EMBL/GenBank/DDBJ databases">
        <authorList>
            <person name="Daric V."/>
            <person name="Darras S."/>
        </authorList>
    </citation>
    <scope>NUCLEOTIDE SEQUENCE [LARGE SCALE GENOMIC DNA]</scope>
</reference>
<feature type="transmembrane region" description="Helical" evidence="11">
    <location>
        <begin position="15"/>
        <end position="32"/>
    </location>
</feature>
<keyword evidence="4 11" id="KW-0679">Respiratory chain</keyword>
<comment type="caution">
    <text evidence="12">The sequence shown here is derived from an EMBL/GenBank/DDBJ whole genome shotgun (WGS) entry which is preliminary data.</text>
</comment>
<comment type="function">
    <text evidence="11">Component of the ubiquinol-cytochrome c oxidoreductase, a multisubunit transmembrane complex that is part of the mitochondrial electron transport chain which drives oxidative phosphorylation. The complex plays an important role in the uptake of multiple carbon sources present in different host niches.</text>
</comment>
<evidence type="ECO:0000256" key="4">
    <source>
        <dbReference type="ARBA" id="ARBA00022660"/>
    </source>
</evidence>
<proteinExistence type="inferred from homology"/>
<sequence>MSIFRPLYPIFRRNSTFILFIVGAGLSFDFVFNRGTRYLFYDVMNKGNGFNYLEPKIMQMKAAAEDEDDE</sequence>
<keyword evidence="7 11" id="KW-0249">Electron transport</keyword>
<evidence type="ECO:0000256" key="2">
    <source>
        <dbReference type="ARBA" id="ARBA00007856"/>
    </source>
</evidence>